<dbReference type="InterPro" id="IPR020843">
    <property type="entry name" value="ER"/>
</dbReference>
<feature type="domain" description="Enoyl reductase (ER)" evidence="35">
    <location>
        <begin position="47"/>
        <end position="362"/>
    </location>
</feature>
<evidence type="ECO:0000256" key="33">
    <source>
        <dbReference type="ARBA" id="ARBA00049179"/>
    </source>
</evidence>
<dbReference type="Proteomes" id="UP001314205">
    <property type="component" value="Unassembled WGS sequence"/>
</dbReference>
<evidence type="ECO:0000256" key="16">
    <source>
        <dbReference type="ARBA" id="ARBA00031851"/>
    </source>
</evidence>
<evidence type="ECO:0000313" key="37">
    <source>
        <dbReference type="Proteomes" id="UP001314205"/>
    </source>
</evidence>
<dbReference type="SUPFAM" id="SSF50129">
    <property type="entry name" value="GroES-like"/>
    <property type="match status" value="1"/>
</dbReference>
<evidence type="ECO:0000256" key="23">
    <source>
        <dbReference type="ARBA" id="ARBA00047871"/>
    </source>
</evidence>
<dbReference type="InterPro" id="IPR045010">
    <property type="entry name" value="MDR_fam"/>
</dbReference>
<evidence type="ECO:0000256" key="17">
    <source>
        <dbReference type="ARBA" id="ARBA00032255"/>
    </source>
</evidence>
<keyword evidence="7" id="KW-0963">Cytoplasm</keyword>
<reference evidence="36 37" key="1">
    <citation type="submission" date="2023-11" db="EMBL/GenBank/DDBJ databases">
        <authorList>
            <person name="Hedman E."/>
            <person name="Englund M."/>
            <person name="Stromberg M."/>
            <person name="Nyberg Akerstrom W."/>
            <person name="Nylinder S."/>
            <person name="Jareborg N."/>
            <person name="Kallberg Y."/>
            <person name="Kronander E."/>
        </authorList>
    </citation>
    <scope>NUCLEOTIDE SEQUENCE [LARGE SCALE GENOMIC DNA]</scope>
</reference>
<dbReference type="FunFam" id="3.40.50.720:FF:000121">
    <property type="entry name" value="Prostaglandin reductase 2"/>
    <property type="match status" value="1"/>
</dbReference>
<keyword evidence="9" id="KW-0597">Phosphoprotein</keyword>
<dbReference type="InterPro" id="IPR041694">
    <property type="entry name" value="ADH_N_2"/>
</dbReference>
<dbReference type="GO" id="GO:0032440">
    <property type="term" value="F:2-alkenal reductase [NAD(P)H] activity"/>
    <property type="evidence" value="ECO:0007669"/>
    <property type="project" value="UniProtKB-EC"/>
</dbReference>
<evidence type="ECO:0000313" key="36">
    <source>
        <dbReference type="EMBL" id="CAK1596406.1"/>
    </source>
</evidence>
<comment type="catalytic activity">
    <reaction evidence="22">
        <text>pentan-2-one + NADP(+) = (E)-pent-3-en-2-one + NADPH + H(+)</text>
        <dbReference type="Rhea" id="RHEA:50788"/>
        <dbReference type="ChEBI" id="CHEBI:15378"/>
        <dbReference type="ChEBI" id="CHEBI:16472"/>
        <dbReference type="ChEBI" id="CHEBI:57783"/>
        <dbReference type="ChEBI" id="CHEBI:58349"/>
        <dbReference type="ChEBI" id="CHEBI:145276"/>
    </reaction>
    <physiologicalReaction direction="right-to-left" evidence="22">
        <dbReference type="Rhea" id="RHEA:50790"/>
    </physiologicalReaction>
</comment>
<comment type="catalytic activity">
    <reaction evidence="20">
        <text>octanal + NADP(+) = (2E)-octenal + NADPH + H(+)</text>
        <dbReference type="Rhea" id="RHEA:50780"/>
        <dbReference type="ChEBI" id="CHEBI:15378"/>
        <dbReference type="ChEBI" id="CHEBI:17935"/>
        <dbReference type="ChEBI" id="CHEBI:57783"/>
        <dbReference type="ChEBI" id="CHEBI:58349"/>
        <dbReference type="ChEBI" id="CHEBI:61748"/>
    </reaction>
    <physiologicalReaction direction="right-to-left" evidence="20">
        <dbReference type="Rhea" id="RHEA:50782"/>
    </physiologicalReaction>
</comment>
<comment type="catalytic activity">
    <reaction evidence="24">
        <text>13,14-dihydro-15-oxo-prostaglandin F1alpha + NADP(+) = 15-oxoprostaglandin F1alpha + NADPH + H(+)</text>
        <dbReference type="Rhea" id="RHEA:50592"/>
        <dbReference type="ChEBI" id="CHEBI:15378"/>
        <dbReference type="ChEBI" id="CHEBI:57783"/>
        <dbReference type="ChEBI" id="CHEBI:58349"/>
        <dbReference type="ChEBI" id="CHEBI:79072"/>
        <dbReference type="ChEBI" id="CHEBI:133411"/>
    </reaction>
    <physiologicalReaction direction="right-to-left" evidence="24">
        <dbReference type="Rhea" id="RHEA:50594"/>
    </physiologicalReaction>
</comment>
<comment type="catalytic activity">
    <reaction evidence="31">
        <text>(5S,12S)-dihydroxy-(6E,10E,12E,14Z)-eicosatetraenoate + NADP(+) = 12-oxo-(5S)-hydroxy-(6E,8E,10E,14Z)-eicosatetraenoate + NADPH + H(+)</text>
        <dbReference type="Rhea" id="RHEA:51212"/>
        <dbReference type="ChEBI" id="CHEBI:15378"/>
        <dbReference type="ChEBI" id="CHEBI:57783"/>
        <dbReference type="ChEBI" id="CHEBI:58349"/>
        <dbReference type="ChEBI" id="CHEBI:133974"/>
        <dbReference type="ChEBI" id="CHEBI:133975"/>
    </reaction>
    <physiologicalReaction direction="left-to-right" evidence="31">
        <dbReference type="Rhea" id="RHEA:51213"/>
    </physiologicalReaction>
</comment>
<keyword evidence="15" id="KW-0379">Hydroxylation</keyword>
<evidence type="ECO:0000256" key="7">
    <source>
        <dbReference type="ARBA" id="ARBA00022490"/>
    </source>
</evidence>
<keyword evidence="37" id="KW-1185">Reference proteome</keyword>
<gene>
    <name evidence="36" type="ORF">PARMNEM_LOCUS15760</name>
</gene>
<dbReference type="GO" id="GO:0005737">
    <property type="term" value="C:cytoplasm"/>
    <property type="evidence" value="ECO:0007669"/>
    <property type="project" value="UniProtKB-SubCell"/>
</dbReference>
<evidence type="ECO:0000256" key="34">
    <source>
        <dbReference type="ARBA" id="ARBA00049368"/>
    </source>
</evidence>
<evidence type="ECO:0000256" key="31">
    <source>
        <dbReference type="ARBA" id="ARBA00049068"/>
    </source>
</evidence>
<dbReference type="SUPFAM" id="SSF51735">
    <property type="entry name" value="NAD(P)-binding Rossmann-fold domains"/>
    <property type="match status" value="1"/>
</dbReference>
<evidence type="ECO:0000256" key="28">
    <source>
        <dbReference type="ARBA" id="ARBA00048387"/>
    </source>
</evidence>
<comment type="subunit">
    <text evidence="3">Monomer or homodimer.</text>
</comment>
<evidence type="ECO:0000256" key="2">
    <source>
        <dbReference type="ARBA" id="ARBA00010460"/>
    </source>
</evidence>
<comment type="subcellular location">
    <subcellularLocation>
        <location evidence="1">Cytoplasm</location>
    </subcellularLocation>
</comment>
<evidence type="ECO:0000256" key="4">
    <source>
        <dbReference type="ARBA" id="ARBA00011981"/>
    </source>
</evidence>
<comment type="catalytic activity">
    <reaction evidence="32">
        <text>13,14-dihydro-15-oxo-prostaglandin E1 + NADP(+) = 15-oxoprostaglandin E1 + NADPH + H(+)</text>
        <dbReference type="Rhea" id="RHEA:50584"/>
        <dbReference type="ChEBI" id="CHEBI:15378"/>
        <dbReference type="ChEBI" id="CHEBI:57401"/>
        <dbReference type="ChEBI" id="CHEBI:57783"/>
        <dbReference type="ChEBI" id="CHEBI:58349"/>
        <dbReference type="ChEBI" id="CHEBI:133408"/>
    </reaction>
    <physiologicalReaction direction="right-to-left" evidence="32">
        <dbReference type="Rhea" id="RHEA:50586"/>
    </physiologicalReaction>
</comment>
<evidence type="ECO:0000256" key="19">
    <source>
        <dbReference type="ARBA" id="ARBA00033119"/>
    </source>
</evidence>
<evidence type="ECO:0000259" key="35">
    <source>
        <dbReference type="SMART" id="SM00829"/>
    </source>
</evidence>
<dbReference type="InterPro" id="IPR014190">
    <property type="entry name" value="PTGR1"/>
</dbReference>
<comment type="catalytic activity">
    <reaction evidence="23">
        <text>leukotriene B4 + NADP(+) = 12-oxo-leukotriene B4 + NADPH + H(+)</text>
        <dbReference type="Rhea" id="RHEA:50608"/>
        <dbReference type="ChEBI" id="CHEBI:15378"/>
        <dbReference type="ChEBI" id="CHEBI:57461"/>
        <dbReference type="ChEBI" id="CHEBI:57783"/>
        <dbReference type="ChEBI" id="CHEBI:58349"/>
        <dbReference type="ChEBI" id="CHEBI:133309"/>
    </reaction>
    <physiologicalReaction direction="left-to-right" evidence="23">
        <dbReference type="Rhea" id="RHEA:50609"/>
    </physiologicalReaction>
</comment>
<evidence type="ECO:0000256" key="1">
    <source>
        <dbReference type="ARBA" id="ARBA00004496"/>
    </source>
</evidence>
<evidence type="ECO:0000256" key="9">
    <source>
        <dbReference type="ARBA" id="ARBA00022553"/>
    </source>
</evidence>
<comment type="catalytic activity">
    <reaction evidence="25">
        <text>dodecanal + NADP(+) = (2E)-dodecenal + NADPH + H(+)</text>
        <dbReference type="Rhea" id="RHEA:50784"/>
        <dbReference type="ChEBI" id="CHEBI:15378"/>
        <dbReference type="ChEBI" id="CHEBI:27836"/>
        <dbReference type="ChEBI" id="CHEBI:57783"/>
        <dbReference type="ChEBI" id="CHEBI:58349"/>
        <dbReference type="ChEBI" id="CHEBI:133741"/>
    </reaction>
    <physiologicalReaction direction="right-to-left" evidence="25">
        <dbReference type="Rhea" id="RHEA:50786"/>
    </physiologicalReaction>
</comment>
<dbReference type="EMBL" id="CAVLGL010000093">
    <property type="protein sequence ID" value="CAK1596406.1"/>
    <property type="molecule type" value="Genomic_DNA"/>
</dbReference>
<keyword evidence="11" id="KW-0521">NADP</keyword>
<evidence type="ECO:0000256" key="32">
    <source>
        <dbReference type="ARBA" id="ARBA00049070"/>
    </source>
</evidence>
<comment type="similarity">
    <text evidence="2">Belongs to the NADP-dependent oxidoreductase L4BD family.</text>
</comment>
<dbReference type="GO" id="GO:0047522">
    <property type="term" value="F:15-oxoprostaglandin 13-reductase [NAD(P)+] activity"/>
    <property type="evidence" value="ECO:0007669"/>
    <property type="project" value="UniProtKB-EC"/>
</dbReference>
<dbReference type="GO" id="GO:0006693">
    <property type="term" value="P:prostaglandin metabolic process"/>
    <property type="evidence" value="ECO:0007669"/>
    <property type="project" value="UniProtKB-KW"/>
</dbReference>
<dbReference type="EC" id="1.3.1.74" evidence="5"/>
<evidence type="ECO:0000256" key="20">
    <source>
        <dbReference type="ARBA" id="ARBA00047461"/>
    </source>
</evidence>
<sequence>MDPAPTSYDNLCICTNLDSISTLNDDLSFHTGQSSSYLSVTHLRGKGLIVSNFIEVYQYGESTKDGEVIVKTEWISVDPYLRSFNSMYNPPFDQFSFQIGEVIESKNSEYPVGIKVVSHIGWCDHGIVKMFDDPLRRPYKLPDLKKLPTSYGIGAVGMPGATAYFGFLEVCKPKSGETVVVTGAAGAVGSIVGQIAKIKGCRVIGFAGTDAKVKWLENELGFDKAFNYKTVDITKALEEAAPKGVDCYFDNVGGEVSSRIIKQMNTFGRVACCGSISTYNDDPDKMSKATVLQQYLVMNQIRVEGFIVSRWANEWPKAFDQIIKWIETGQLKVREHITEGFDKLYDAFVGVLAGENIGKAVVKVN</sequence>
<evidence type="ECO:0000256" key="8">
    <source>
        <dbReference type="ARBA" id="ARBA00022501"/>
    </source>
</evidence>
<dbReference type="CDD" id="cd08294">
    <property type="entry name" value="leukotriene_B4_DH_like"/>
    <property type="match status" value="1"/>
</dbReference>
<dbReference type="PANTHER" id="PTHR43205">
    <property type="entry name" value="PROSTAGLANDIN REDUCTASE"/>
    <property type="match status" value="1"/>
</dbReference>
<dbReference type="SMART" id="SM00829">
    <property type="entry name" value="PKS_ER"/>
    <property type="match status" value="1"/>
</dbReference>
<evidence type="ECO:0000256" key="15">
    <source>
        <dbReference type="ARBA" id="ARBA00023278"/>
    </source>
</evidence>
<evidence type="ECO:0000256" key="6">
    <source>
        <dbReference type="ARBA" id="ARBA00020651"/>
    </source>
</evidence>
<keyword evidence="8" id="KW-0644">Prostaglandin metabolism</keyword>
<comment type="caution">
    <text evidence="36">The sequence shown here is derived from an EMBL/GenBank/DDBJ whole genome shotgun (WGS) entry which is preliminary data.</text>
</comment>
<evidence type="ECO:0000256" key="14">
    <source>
        <dbReference type="ARBA" id="ARBA00023098"/>
    </source>
</evidence>
<dbReference type="InterPro" id="IPR036291">
    <property type="entry name" value="NAD(P)-bd_dom_sf"/>
</dbReference>
<proteinExistence type="inferred from homology"/>
<keyword evidence="13" id="KW-0560">Oxidoreductase</keyword>
<dbReference type="InterPro" id="IPR011032">
    <property type="entry name" value="GroES-like_sf"/>
</dbReference>
<evidence type="ECO:0000256" key="24">
    <source>
        <dbReference type="ARBA" id="ARBA00047878"/>
    </source>
</evidence>
<evidence type="ECO:0000256" key="10">
    <source>
        <dbReference type="ARBA" id="ARBA00022832"/>
    </source>
</evidence>
<dbReference type="EC" id="1.3.1.48" evidence="4"/>
<evidence type="ECO:0000256" key="5">
    <source>
        <dbReference type="ARBA" id="ARBA00012410"/>
    </source>
</evidence>
<comment type="catalytic activity">
    <reaction evidence="28">
        <text>4-hydroxynonanal + NADP(+) = (E)-4-hydroxynon-2-enal + NADPH + H(+)</text>
        <dbReference type="Rhea" id="RHEA:64736"/>
        <dbReference type="ChEBI" id="CHEBI:15378"/>
        <dbReference type="ChEBI" id="CHEBI:57783"/>
        <dbReference type="ChEBI" id="CHEBI:58349"/>
        <dbReference type="ChEBI" id="CHEBI:58968"/>
        <dbReference type="ChEBI" id="CHEBI:156112"/>
    </reaction>
    <physiologicalReaction direction="right-to-left" evidence="28">
        <dbReference type="Rhea" id="RHEA:64738"/>
    </physiologicalReaction>
</comment>
<dbReference type="PANTHER" id="PTHR43205:SF7">
    <property type="entry name" value="PROSTAGLANDIN REDUCTASE 1"/>
    <property type="match status" value="1"/>
</dbReference>
<dbReference type="InterPro" id="IPR013149">
    <property type="entry name" value="ADH-like_C"/>
</dbReference>
<evidence type="ECO:0000256" key="13">
    <source>
        <dbReference type="ARBA" id="ARBA00023002"/>
    </source>
</evidence>
<dbReference type="Pfam" id="PF16884">
    <property type="entry name" value="ADH_N_2"/>
    <property type="match status" value="1"/>
</dbReference>
<organism evidence="36 37">
    <name type="scientific">Parnassius mnemosyne</name>
    <name type="common">clouded apollo</name>
    <dbReference type="NCBI Taxonomy" id="213953"/>
    <lineage>
        <taxon>Eukaryota</taxon>
        <taxon>Metazoa</taxon>
        <taxon>Ecdysozoa</taxon>
        <taxon>Arthropoda</taxon>
        <taxon>Hexapoda</taxon>
        <taxon>Insecta</taxon>
        <taxon>Pterygota</taxon>
        <taxon>Neoptera</taxon>
        <taxon>Endopterygota</taxon>
        <taxon>Lepidoptera</taxon>
        <taxon>Glossata</taxon>
        <taxon>Ditrysia</taxon>
        <taxon>Papilionoidea</taxon>
        <taxon>Papilionidae</taxon>
        <taxon>Parnassiinae</taxon>
        <taxon>Parnassini</taxon>
        <taxon>Parnassius</taxon>
        <taxon>Driopa</taxon>
    </lineage>
</organism>
<keyword evidence="10" id="KW-0276">Fatty acid metabolism</keyword>
<comment type="catalytic activity">
    <reaction evidence="29">
        <text>20-hydroxy-leukotriene B4 + NADP(+) = 12-oxo-20-hydroxy-leukotriene B4 + NADPH + H(+)</text>
        <dbReference type="Rhea" id="RHEA:51208"/>
        <dbReference type="ChEBI" id="CHEBI:15378"/>
        <dbReference type="ChEBI" id="CHEBI:57460"/>
        <dbReference type="ChEBI" id="CHEBI:57783"/>
        <dbReference type="ChEBI" id="CHEBI:58349"/>
        <dbReference type="ChEBI" id="CHEBI:133346"/>
    </reaction>
    <physiologicalReaction direction="left-to-right" evidence="29">
        <dbReference type="Rhea" id="RHEA:51209"/>
    </physiologicalReaction>
</comment>
<evidence type="ECO:0000256" key="29">
    <source>
        <dbReference type="ARBA" id="ARBA00048591"/>
    </source>
</evidence>
<evidence type="ECO:0000256" key="3">
    <source>
        <dbReference type="ARBA" id="ARBA00011852"/>
    </source>
</evidence>
<name>A0AAV1LMN6_9NEOP</name>
<dbReference type="AlphaFoldDB" id="A0AAV1LMN6"/>
<dbReference type="Gene3D" id="3.40.50.720">
    <property type="entry name" value="NAD(P)-binding Rossmann-like Domain"/>
    <property type="match status" value="1"/>
</dbReference>
<comment type="catalytic activity">
    <reaction evidence="21">
        <text>decanal + NADP(+) = (2E)-decenal + NADPH + H(+)</text>
        <dbReference type="Rhea" id="RHEA:50612"/>
        <dbReference type="ChEBI" id="CHEBI:15378"/>
        <dbReference type="ChEBI" id="CHEBI:31457"/>
        <dbReference type="ChEBI" id="CHEBI:57783"/>
        <dbReference type="ChEBI" id="CHEBI:58349"/>
        <dbReference type="ChEBI" id="CHEBI:133455"/>
    </reaction>
    <physiologicalReaction direction="right-to-left" evidence="21">
        <dbReference type="Rhea" id="RHEA:50614"/>
    </physiologicalReaction>
</comment>
<evidence type="ECO:0000256" key="27">
    <source>
        <dbReference type="ARBA" id="ARBA00048290"/>
    </source>
</evidence>
<evidence type="ECO:0000256" key="21">
    <source>
        <dbReference type="ARBA" id="ARBA00047617"/>
    </source>
</evidence>
<comment type="catalytic activity">
    <reaction evidence="34">
        <text>hexanal + NADP(+) = (E)-hex-2-enal + NADPH + H(+)</text>
        <dbReference type="Rhea" id="RHEA:50776"/>
        <dbReference type="ChEBI" id="CHEBI:15378"/>
        <dbReference type="ChEBI" id="CHEBI:28913"/>
        <dbReference type="ChEBI" id="CHEBI:57783"/>
        <dbReference type="ChEBI" id="CHEBI:58349"/>
        <dbReference type="ChEBI" id="CHEBI:88528"/>
    </reaction>
    <physiologicalReaction direction="right-to-left" evidence="34">
        <dbReference type="Rhea" id="RHEA:50778"/>
    </physiologicalReaction>
</comment>
<dbReference type="Pfam" id="PF00107">
    <property type="entry name" value="ADH_zinc_N"/>
    <property type="match status" value="1"/>
</dbReference>
<comment type="catalytic activity">
    <reaction evidence="33">
        <text>an n-alkanal + NADP(+) = an alk-2-enal + NADPH + H(+)</text>
        <dbReference type="Rhea" id="RHEA:13737"/>
        <dbReference type="ChEBI" id="CHEBI:12834"/>
        <dbReference type="ChEBI" id="CHEBI:13757"/>
        <dbReference type="ChEBI" id="CHEBI:15378"/>
        <dbReference type="ChEBI" id="CHEBI:57783"/>
        <dbReference type="ChEBI" id="CHEBI:58349"/>
        <dbReference type="EC" id="1.3.1.74"/>
    </reaction>
    <physiologicalReaction direction="right-to-left" evidence="33">
        <dbReference type="Rhea" id="RHEA:13739"/>
    </physiologicalReaction>
</comment>
<keyword evidence="14" id="KW-0443">Lipid metabolism</keyword>
<comment type="catalytic activity">
    <reaction evidence="27">
        <text>13,14-dihydro-15-oxo-PGF2alpha + NADP(+) = 15-oxoprostaglandin F2alpha + NADPH + H(+)</text>
        <dbReference type="Rhea" id="RHEA:50588"/>
        <dbReference type="ChEBI" id="CHEBI:15378"/>
        <dbReference type="ChEBI" id="CHEBI:57783"/>
        <dbReference type="ChEBI" id="CHEBI:58349"/>
        <dbReference type="ChEBI" id="CHEBI:133374"/>
        <dbReference type="ChEBI" id="CHEBI:133409"/>
    </reaction>
    <physiologicalReaction direction="right-to-left" evidence="27">
        <dbReference type="Rhea" id="RHEA:50590"/>
    </physiologicalReaction>
</comment>
<accession>A0AAV1LMN6</accession>
<protein>
    <recommendedName>
        <fullName evidence="6">Prostaglandin reductase 1</fullName>
        <ecNumber evidence="4">1.3.1.48</ecNumber>
        <ecNumber evidence="5">1.3.1.74</ecNumber>
    </recommendedName>
    <alternativeName>
        <fullName evidence="19">15-oxoprostaglandin 13-reductase</fullName>
    </alternativeName>
    <alternativeName>
        <fullName evidence="17">Dithiolethione-inducible gene 1 protein</fullName>
    </alternativeName>
    <alternativeName>
        <fullName evidence="16">Leukotriene B4 12-hydroxydehydrogenase</fullName>
    </alternativeName>
    <alternativeName>
        <fullName evidence="18">NAD(P)H-dependent alkenal/one oxidoreductase</fullName>
    </alternativeName>
</protein>
<dbReference type="Gene3D" id="3.90.180.10">
    <property type="entry name" value="Medium-chain alcohol dehydrogenases, catalytic domain"/>
    <property type="match status" value="1"/>
</dbReference>
<evidence type="ECO:0000256" key="30">
    <source>
        <dbReference type="ARBA" id="ARBA00048953"/>
    </source>
</evidence>
<evidence type="ECO:0000256" key="18">
    <source>
        <dbReference type="ARBA" id="ARBA00032297"/>
    </source>
</evidence>
<comment type="catalytic activity">
    <reaction evidence="30">
        <text>6-trans-leukotriene B4 + NADP(+) = 12-oxo-(5S)-hydroxy-(6E,8E,10E,14Z)-eicosatetraenoate + NADPH + H(+)</text>
        <dbReference type="Rhea" id="RHEA:51204"/>
        <dbReference type="ChEBI" id="CHEBI:15378"/>
        <dbReference type="ChEBI" id="CHEBI:57783"/>
        <dbReference type="ChEBI" id="CHEBI:58349"/>
        <dbReference type="ChEBI" id="CHEBI:90723"/>
        <dbReference type="ChEBI" id="CHEBI:133974"/>
    </reaction>
    <physiologicalReaction direction="left-to-right" evidence="30">
        <dbReference type="Rhea" id="RHEA:51205"/>
    </physiologicalReaction>
</comment>
<evidence type="ECO:0000256" key="12">
    <source>
        <dbReference type="ARBA" id="ARBA00022990"/>
    </source>
</evidence>
<evidence type="ECO:0000256" key="26">
    <source>
        <dbReference type="ARBA" id="ARBA00048066"/>
    </source>
</evidence>
<evidence type="ECO:0000256" key="25">
    <source>
        <dbReference type="ARBA" id="ARBA00047903"/>
    </source>
</evidence>
<comment type="catalytic activity">
    <reaction evidence="26">
        <text>nonan-2-one + NADP(+) = (3E)-nonen-2-one + NADPH + H(+)</text>
        <dbReference type="Rhea" id="RHEA:50616"/>
        <dbReference type="ChEBI" id="CHEBI:15378"/>
        <dbReference type="ChEBI" id="CHEBI:57783"/>
        <dbReference type="ChEBI" id="CHEBI:58349"/>
        <dbReference type="ChEBI" id="CHEBI:77927"/>
        <dbReference type="ChEBI" id="CHEBI:133457"/>
    </reaction>
    <physiologicalReaction direction="right-to-left" evidence="26">
        <dbReference type="Rhea" id="RHEA:50618"/>
    </physiologicalReaction>
</comment>
<evidence type="ECO:0000256" key="22">
    <source>
        <dbReference type="ARBA" id="ARBA00047742"/>
    </source>
</evidence>
<keyword evidence="12" id="KW-0007">Acetylation</keyword>
<evidence type="ECO:0000256" key="11">
    <source>
        <dbReference type="ARBA" id="ARBA00022857"/>
    </source>
</evidence>